<dbReference type="EMBL" id="CP017269">
    <property type="protein sequence ID" value="AOT69972.1"/>
    <property type="molecule type" value="Genomic_DNA"/>
</dbReference>
<reference evidence="2 3" key="1">
    <citation type="submission" date="2016-09" db="EMBL/GenBank/DDBJ databases">
        <title>Genomic analysis reveals versatility of anaerobic energy metabolism of Geosporobacter ferrireducens IRF9 of phylum Firmicutes.</title>
        <authorList>
            <person name="Kim S.-J."/>
        </authorList>
    </citation>
    <scope>NUCLEOTIDE SEQUENCE [LARGE SCALE GENOMIC DNA]</scope>
    <source>
        <strain evidence="2 3">IRF9</strain>
    </source>
</reference>
<evidence type="ECO:0008006" key="4">
    <source>
        <dbReference type="Google" id="ProtNLM"/>
    </source>
</evidence>
<name>A0A1D8GGB5_9FIRM</name>
<sequence>MYCNLSSYEGEQLMWGTIVNALAVIGGSLVGLLFRGGIPDKYNETVMKGIGLAVVLIGIMGGLKTQDLVLVIFSLAIGSILGEMLRIEDNLEKLGNWLENKMGGKEGGIAKGFVAASLLFCVGSMAIVGSLESGLTGNHQTLYAKSVLDGIASIVFTSTLGIGVIFSSVALFLYQGFITLTAEYMKDFLTEDVIREMSAIGGLLILAIGFNILEFKRIKVGNMLPAIFVPLVYYILKLIYFGIFS</sequence>
<feature type="transmembrane region" description="Helical" evidence="1">
    <location>
        <begin position="69"/>
        <end position="87"/>
    </location>
</feature>
<organism evidence="2 3">
    <name type="scientific">Geosporobacter ferrireducens</name>
    <dbReference type="NCBI Taxonomy" id="1424294"/>
    <lineage>
        <taxon>Bacteria</taxon>
        <taxon>Bacillati</taxon>
        <taxon>Bacillota</taxon>
        <taxon>Clostridia</taxon>
        <taxon>Peptostreptococcales</taxon>
        <taxon>Thermotaleaceae</taxon>
        <taxon>Geosporobacter</taxon>
    </lineage>
</organism>
<dbReference type="PANTHER" id="PTHR36111">
    <property type="entry name" value="INNER MEMBRANE PROTEIN-RELATED"/>
    <property type="match status" value="1"/>
</dbReference>
<gene>
    <name evidence="2" type="ORF">Gferi_10475</name>
</gene>
<dbReference type="Proteomes" id="UP000095743">
    <property type="component" value="Chromosome"/>
</dbReference>
<proteinExistence type="predicted"/>
<evidence type="ECO:0000313" key="2">
    <source>
        <dbReference type="EMBL" id="AOT69972.1"/>
    </source>
</evidence>
<feature type="transmembrane region" description="Helical" evidence="1">
    <location>
        <begin position="151"/>
        <end position="173"/>
    </location>
</feature>
<evidence type="ECO:0000313" key="3">
    <source>
        <dbReference type="Proteomes" id="UP000095743"/>
    </source>
</evidence>
<dbReference type="AlphaFoldDB" id="A0A1D8GGB5"/>
<keyword evidence="1" id="KW-0812">Transmembrane</keyword>
<feature type="transmembrane region" description="Helical" evidence="1">
    <location>
        <begin position="46"/>
        <end position="63"/>
    </location>
</feature>
<feature type="transmembrane region" description="Helical" evidence="1">
    <location>
        <begin position="225"/>
        <end position="244"/>
    </location>
</feature>
<keyword evidence="1" id="KW-0472">Membrane</keyword>
<keyword evidence="3" id="KW-1185">Reference proteome</keyword>
<dbReference type="InterPro" id="IPR007563">
    <property type="entry name" value="DUF554"/>
</dbReference>
<dbReference type="KEGG" id="gfe:Gferi_10475"/>
<dbReference type="STRING" id="1424294.Gferi_10475"/>
<dbReference type="PANTHER" id="PTHR36111:SF2">
    <property type="entry name" value="INNER MEMBRANE PROTEIN"/>
    <property type="match status" value="1"/>
</dbReference>
<evidence type="ECO:0000256" key="1">
    <source>
        <dbReference type="SAM" id="Phobius"/>
    </source>
</evidence>
<dbReference type="Pfam" id="PF04474">
    <property type="entry name" value="DUF554"/>
    <property type="match status" value="1"/>
</dbReference>
<protein>
    <recommendedName>
        <fullName evidence="4">DUF554 domain-containing protein</fullName>
    </recommendedName>
</protein>
<feature type="transmembrane region" description="Helical" evidence="1">
    <location>
        <begin position="193"/>
        <end position="213"/>
    </location>
</feature>
<feature type="transmembrane region" description="Helical" evidence="1">
    <location>
        <begin position="108"/>
        <end position="131"/>
    </location>
</feature>
<accession>A0A1D8GGB5</accession>
<feature type="transmembrane region" description="Helical" evidence="1">
    <location>
        <begin position="12"/>
        <end position="34"/>
    </location>
</feature>
<keyword evidence="1" id="KW-1133">Transmembrane helix</keyword>